<reference evidence="3 4" key="1">
    <citation type="submission" date="2019-11" db="EMBL/GenBank/DDBJ databases">
        <title>Whole genome sequence of Haloferax sp. MBLA0078.</title>
        <authorList>
            <person name="Seo M.-J."/>
            <person name="Cho E.-S."/>
        </authorList>
    </citation>
    <scope>NUCLEOTIDE SEQUENCE [LARGE SCALE GENOMIC DNA]</scope>
    <source>
        <strain evidence="3 4">MBLA0078</strain>
    </source>
</reference>
<accession>A0A6A8G4F7</accession>
<evidence type="ECO:0000313" key="3">
    <source>
        <dbReference type="EMBL" id="MRW95448.1"/>
    </source>
</evidence>
<dbReference type="GO" id="GO:0006508">
    <property type="term" value="P:proteolysis"/>
    <property type="evidence" value="ECO:0007669"/>
    <property type="project" value="UniProtKB-KW"/>
</dbReference>
<keyword evidence="1" id="KW-0472">Membrane</keyword>
<dbReference type="PANTHER" id="PTHR35797">
    <property type="entry name" value="PROTEASE-RELATED"/>
    <property type="match status" value="1"/>
</dbReference>
<keyword evidence="4" id="KW-1185">Reference proteome</keyword>
<keyword evidence="3" id="KW-0645">Protease</keyword>
<feature type="transmembrane region" description="Helical" evidence="1">
    <location>
        <begin position="189"/>
        <end position="207"/>
    </location>
</feature>
<evidence type="ECO:0000256" key="1">
    <source>
        <dbReference type="SAM" id="Phobius"/>
    </source>
</evidence>
<feature type="transmembrane region" description="Helical" evidence="1">
    <location>
        <begin position="240"/>
        <end position="258"/>
    </location>
</feature>
<organism evidence="3 4">
    <name type="scientific">Haloferax marinum</name>
    <dbReference type="NCBI Taxonomy" id="2666143"/>
    <lineage>
        <taxon>Archaea</taxon>
        <taxon>Methanobacteriati</taxon>
        <taxon>Methanobacteriota</taxon>
        <taxon>Stenosarchaea group</taxon>
        <taxon>Halobacteria</taxon>
        <taxon>Halobacteriales</taxon>
        <taxon>Haloferacaceae</taxon>
        <taxon>Haloferax</taxon>
    </lineage>
</organism>
<feature type="domain" description="CAAX prenyl protease 2/Lysostaphin resistance protein A-like" evidence="2">
    <location>
        <begin position="124"/>
        <end position="226"/>
    </location>
</feature>
<feature type="transmembrane region" description="Helical" evidence="1">
    <location>
        <begin position="155"/>
        <end position="177"/>
    </location>
</feature>
<feature type="transmembrane region" description="Helical" evidence="1">
    <location>
        <begin position="114"/>
        <end position="134"/>
    </location>
</feature>
<gene>
    <name evidence="3" type="ORF">GJR99_02525</name>
</gene>
<dbReference type="EMBL" id="WKJQ01000001">
    <property type="protein sequence ID" value="MRW95448.1"/>
    <property type="molecule type" value="Genomic_DNA"/>
</dbReference>
<feature type="transmembrane region" description="Helical" evidence="1">
    <location>
        <begin position="214"/>
        <end position="234"/>
    </location>
</feature>
<protein>
    <submittedName>
        <fullName evidence="3">CPBP family intramembrane metalloprotease</fullName>
    </submittedName>
</protein>
<feature type="transmembrane region" description="Helical" evidence="1">
    <location>
        <begin position="86"/>
        <end position="108"/>
    </location>
</feature>
<keyword evidence="3" id="KW-0378">Hydrolase</keyword>
<proteinExistence type="predicted"/>
<feature type="transmembrane region" description="Helical" evidence="1">
    <location>
        <begin position="48"/>
        <end position="66"/>
    </location>
</feature>
<feature type="transmembrane region" description="Helical" evidence="1">
    <location>
        <begin position="12"/>
        <end position="28"/>
    </location>
</feature>
<keyword evidence="3" id="KW-0482">Metalloprotease</keyword>
<sequence length="273" mass="30067">MASRSRSTTWRAVAVFLLLTFGWSWVFWVPRALVSEGYIESFPLLPELGAFGPTIAAFVLVVYADGLQGAKRLAGRALQLDYPKRWVGVALLFAPVVVFASLAVAVATDTTPSFPWAGNLLVLPIAFVFILLLGGPIQEEFGWRGYLLDALQERFGAVVSGVIIGLTWAIWHVPLFYIPSETIYYQNPFLGFAVSITLFSVLLTWVYNNTNRSLLPALLFHASFNWSQAMFPILDSDPASLTFVALLAVSTIAVAVYWGRERLVRGGDDISPS</sequence>
<dbReference type="GO" id="GO:0080120">
    <property type="term" value="P:CAAX-box protein maturation"/>
    <property type="evidence" value="ECO:0007669"/>
    <property type="project" value="UniProtKB-ARBA"/>
</dbReference>
<evidence type="ECO:0000313" key="4">
    <source>
        <dbReference type="Proteomes" id="UP000443423"/>
    </source>
</evidence>
<keyword evidence="1" id="KW-0812">Transmembrane</keyword>
<keyword evidence="1" id="KW-1133">Transmembrane helix</keyword>
<dbReference type="AlphaFoldDB" id="A0A6A8G4F7"/>
<dbReference type="InterPro" id="IPR042150">
    <property type="entry name" value="MmRce1-like"/>
</dbReference>
<name>A0A6A8G4F7_9EURY</name>
<dbReference type="Pfam" id="PF02517">
    <property type="entry name" value="Rce1-like"/>
    <property type="match status" value="1"/>
</dbReference>
<dbReference type="RefSeq" id="WP_151109103.1">
    <property type="nucleotide sequence ID" value="NZ_WKJQ01000001.1"/>
</dbReference>
<dbReference type="GO" id="GO:0004175">
    <property type="term" value="F:endopeptidase activity"/>
    <property type="evidence" value="ECO:0007669"/>
    <property type="project" value="UniProtKB-ARBA"/>
</dbReference>
<dbReference type="OrthoDB" id="28575at2157"/>
<comment type="caution">
    <text evidence="3">The sequence shown here is derived from an EMBL/GenBank/DDBJ whole genome shotgun (WGS) entry which is preliminary data.</text>
</comment>
<dbReference type="InterPro" id="IPR003675">
    <property type="entry name" value="Rce1/LyrA-like_dom"/>
</dbReference>
<dbReference type="GO" id="GO:0008237">
    <property type="term" value="F:metallopeptidase activity"/>
    <property type="evidence" value="ECO:0007669"/>
    <property type="project" value="UniProtKB-KW"/>
</dbReference>
<dbReference type="Proteomes" id="UP000443423">
    <property type="component" value="Unassembled WGS sequence"/>
</dbReference>
<dbReference type="PANTHER" id="PTHR35797:SF1">
    <property type="entry name" value="PROTEASE"/>
    <property type="match status" value="1"/>
</dbReference>
<evidence type="ECO:0000259" key="2">
    <source>
        <dbReference type="Pfam" id="PF02517"/>
    </source>
</evidence>